<keyword evidence="1" id="KW-0812">Transmembrane</keyword>
<dbReference type="STRING" id="1122170.GCA_000701265_00784"/>
<dbReference type="InterPro" id="IPR016024">
    <property type="entry name" value="ARM-type_fold"/>
</dbReference>
<dbReference type="Gene3D" id="1.25.10.10">
    <property type="entry name" value="Leucine-rich Repeat Variant"/>
    <property type="match status" value="1"/>
</dbReference>
<dbReference type="OrthoDB" id="9801841at2"/>
<gene>
    <name evidence="2" type="ORF">NCTC11532_01703</name>
</gene>
<dbReference type="SUPFAM" id="SSF48371">
    <property type="entry name" value="ARM repeat"/>
    <property type="match status" value="1"/>
</dbReference>
<dbReference type="InterPro" id="IPR011989">
    <property type="entry name" value="ARM-like"/>
</dbReference>
<evidence type="ECO:0000313" key="2">
    <source>
        <dbReference type="EMBL" id="STY29516.1"/>
    </source>
</evidence>
<reference evidence="2 3" key="1">
    <citation type="submission" date="2018-06" db="EMBL/GenBank/DDBJ databases">
        <authorList>
            <consortium name="Pathogen Informatics"/>
            <person name="Doyle S."/>
        </authorList>
    </citation>
    <scope>NUCLEOTIDE SEQUENCE [LARGE SCALE GENOMIC DNA]</scope>
    <source>
        <strain evidence="2 3">NCTC11532</strain>
    </source>
</reference>
<organism evidence="2 3">
    <name type="scientific">Legionella wadsworthii</name>
    <dbReference type="NCBI Taxonomy" id="28088"/>
    <lineage>
        <taxon>Bacteria</taxon>
        <taxon>Pseudomonadati</taxon>
        <taxon>Pseudomonadota</taxon>
        <taxon>Gammaproteobacteria</taxon>
        <taxon>Legionellales</taxon>
        <taxon>Legionellaceae</taxon>
        <taxon>Legionella</taxon>
    </lineage>
</organism>
<proteinExistence type="predicted"/>
<accession>A0A378LRH0</accession>
<dbReference type="AlphaFoldDB" id="A0A378LRH0"/>
<evidence type="ECO:0000256" key="1">
    <source>
        <dbReference type="SAM" id="Phobius"/>
    </source>
</evidence>
<evidence type="ECO:0000313" key="3">
    <source>
        <dbReference type="Proteomes" id="UP000255297"/>
    </source>
</evidence>
<dbReference type="Pfam" id="PF13646">
    <property type="entry name" value="HEAT_2"/>
    <property type="match status" value="1"/>
</dbReference>
<keyword evidence="3" id="KW-1185">Reference proteome</keyword>
<feature type="transmembrane region" description="Helical" evidence="1">
    <location>
        <begin position="6"/>
        <end position="27"/>
    </location>
</feature>
<keyword evidence="1" id="KW-1133">Transmembrane helix</keyword>
<dbReference type="RefSeq" id="WP_031565407.1">
    <property type="nucleotide sequence ID" value="NZ_CAAAIS010000003.1"/>
</dbReference>
<protein>
    <submittedName>
        <fullName evidence="2">HEAT repeat</fullName>
    </submittedName>
</protein>
<keyword evidence="1" id="KW-0472">Membrane</keyword>
<sequence length="355" mass="40745">MITKLTSIVIIFEGFFIFLIIVVAYMIRSIFILQQRKKDQIKNKIEAYLNAALSNFTEGYPIRFPRRWRKIDIILSIIQKYDQLELGDSWKKLRLALIHNILLPLARQNATSSFGRMRIISSQCFCLALGEQDVPIVSRLLQEKIPIIYFHAAKAAVNSGDETLINQVIDKMTPVRRLGQTIFLNLFNGAEPQIASIIEARLAKETNPYVKAICYKLLMTFPKCPLREVFSLFTDLHSDNIELQLSSMRYMAYNQKKQSIPYLLKQSEDTRWEVRATACRLLGEIGAKKAVDVLDRCLKDKIWNVRINAATALKNMGEEGVSKLQAQNPQIDRYAYEAAISVLHQPVITDFDIIK</sequence>
<name>A0A378LRH0_9GAMM</name>
<dbReference type="Proteomes" id="UP000255297">
    <property type="component" value="Unassembled WGS sequence"/>
</dbReference>
<dbReference type="EMBL" id="UGPB01000001">
    <property type="protein sequence ID" value="STY29516.1"/>
    <property type="molecule type" value="Genomic_DNA"/>
</dbReference>